<evidence type="ECO:0008006" key="8">
    <source>
        <dbReference type="Google" id="ProtNLM"/>
    </source>
</evidence>
<dbReference type="SUPFAM" id="SSF53850">
    <property type="entry name" value="Periplasmic binding protein-like II"/>
    <property type="match status" value="1"/>
</dbReference>
<keyword evidence="4" id="KW-0564">Palmitate</keyword>
<comment type="caution">
    <text evidence="6">The sequence shown here is derived from an EMBL/GenBank/DDBJ whole genome shotgun (WGS) entry which is preliminary data.</text>
</comment>
<keyword evidence="3" id="KW-0472">Membrane</keyword>
<keyword evidence="1" id="KW-1003">Cell membrane</keyword>
<sequence length="524" mass="58798">MKRVMIVSIASMAILGGIAAAFLMKLDLFVRREDVPLQSNPGERMSLHIFVSRPDSDSLPAPSLDFVKQAIETKFGVRLQVTATAEGDYNTQLQALLAANDPPDMWLGLGSDGGASYALDNALADMTLFVSPSTMPNYFKYWMNTEELRQYQFHNKFMRAPIPYDKQSNRAYYIRKDWLDRLGLPIPDTYDAYVRTLHVFTFGDPDGNGKNDTYGFTASGGGSSLSTDWPEYVKNGLLYPAYYDGKKLVIMQMDERVGHVVDDILKVMNAGVVEPDWFLNKRNDTVDKAVRGKVGVVLGTTADFAYDSNPNSLQTRSKAIDPHANWVPFNPFGHEPLQAAVMPGSPFVFSNNAAGLNPDKLKRLAEILDWLCGEEGFLLTHYGLEGKHYTRQGNTITLIPSAIENDIVKQGRFLDIWGFFTPISPQVLGLKVIDPRMTARDETIARTIAGIPVHEGVGTTLTPPLGVSVETMRDKQNELQVRMLFTDKSGRNWPEYRKEIMQNYNGDEIFRQYEIKIREAHEGK</sequence>
<dbReference type="Proteomes" id="UP000612456">
    <property type="component" value="Unassembled WGS sequence"/>
</dbReference>
<reference evidence="6" key="1">
    <citation type="journal article" date="2014" name="Int. J. Syst. Evol. Microbiol.">
        <title>Complete genome sequence of Corynebacterium casei LMG S-19264T (=DSM 44701T), isolated from a smear-ripened cheese.</title>
        <authorList>
            <consortium name="US DOE Joint Genome Institute (JGI-PGF)"/>
            <person name="Walter F."/>
            <person name="Albersmeier A."/>
            <person name="Kalinowski J."/>
            <person name="Ruckert C."/>
        </authorList>
    </citation>
    <scope>NUCLEOTIDE SEQUENCE</scope>
    <source>
        <strain evidence="6">CGMCC 1.15178</strain>
    </source>
</reference>
<evidence type="ECO:0000256" key="3">
    <source>
        <dbReference type="ARBA" id="ARBA00023136"/>
    </source>
</evidence>
<keyword evidence="5" id="KW-0449">Lipoprotein</keyword>
<proteinExistence type="predicted"/>
<organism evidence="6 7">
    <name type="scientific">Paenibacillus nasutitermitis</name>
    <dbReference type="NCBI Taxonomy" id="1652958"/>
    <lineage>
        <taxon>Bacteria</taxon>
        <taxon>Bacillati</taxon>
        <taxon>Bacillota</taxon>
        <taxon>Bacilli</taxon>
        <taxon>Bacillales</taxon>
        <taxon>Paenibacillaceae</taxon>
        <taxon>Paenibacillus</taxon>
    </lineage>
</organism>
<evidence type="ECO:0000256" key="4">
    <source>
        <dbReference type="ARBA" id="ARBA00023139"/>
    </source>
</evidence>
<dbReference type="AlphaFoldDB" id="A0A917E3C7"/>
<dbReference type="Gene3D" id="3.40.190.10">
    <property type="entry name" value="Periplasmic binding protein-like II"/>
    <property type="match status" value="2"/>
</dbReference>
<dbReference type="InterPro" id="IPR006059">
    <property type="entry name" value="SBP"/>
</dbReference>
<evidence type="ECO:0000256" key="2">
    <source>
        <dbReference type="ARBA" id="ARBA00022729"/>
    </source>
</evidence>
<evidence type="ECO:0000256" key="5">
    <source>
        <dbReference type="ARBA" id="ARBA00023288"/>
    </source>
</evidence>
<reference evidence="6" key="2">
    <citation type="submission" date="2020-09" db="EMBL/GenBank/DDBJ databases">
        <authorList>
            <person name="Sun Q."/>
            <person name="Zhou Y."/>
        </authorList>
    </citation>
    <scope>NUCLEOTIDE SEQUENCE</scope>
    <source>
        <strain evidence="6">CGMCC 1.15178</strain>
    </source>
</reference>
<dbReference type="InterPro" id="IPR050490">
    <property type="entry name" value="Bact_solute-bd_prot1"/>
</dbReference>
<dbReference type="EMBL" id="BMHP01000011">
    <property type="protein sequence ID" value="GGD99071.1"/>
    <property type="molecule type" value="Genomic_DNA"/>
</dbReference>
<dbReference type="RefSeq" id="WP_188999838.1">
    <property type="nucleotide sequence ID" value="NZ_BMHP01000011.1"/>
</dbReference>
<keyword evidence="2" id="KW-0732">Signal</keyword>
<evidence type="ECO:0000313" key="6">
    <source>
        <dbReference type="EMBL" id="GGD99071.1"/>
    </source>
</evidence>
<protein>
    <recommendedName>
        <fullName evidence="8">Extracellular solute-binding protein</fullName>
    </recommendedName>
</protein>
<evidence type="ECO:0000313" key="7">
    <source>
        <dbReference type="Proteomes" id="UP000612456"/>
    </source>
</evidence>
<evidence type="ECO:0000256" key="1">
    <source>
        <dbReference type="ARBA" id="ARBA00022475"/>
    </source>
</evidence>
<dbReference type="PANTHER" id="PTHR43649">
    <property type="entry name" value="ARABINOSE-BINDING PROTEIN-RELATED"/>
    <property type="match status" value="1"/>
</dbReference>
<accession>A0A917E3C7</accession>
<dbReference type="PANTHER" id="PTHR43649:SF33">
    <property type="entry name" value="POLYGALACTURONAN_RHAMNOGALACTURONAN-BINDING PROTEIN YTCQ"/>
    <property type="match status" value="1"/>
</dbReference>
<gene>
    <name evidence="6" type="ORF">GCM10010911_67400</name>
</gene>
<name>A0A917E3C7_9BACL</name>
<dbReference type="Pfam" id="PF01547">
    <property type="entry name" value="SBP_bac_1"/>
    <property type="match status" value="1"/>
</dbReference>
<keyword evidence="7" id="KW-1185">Reference proteome</keyword>